<dbReference type="InterPro" id="IPR022791">
    <property type="entry name" value="L-PG_synthase/AglD"/>
</dbReference>
<reference evidence="7 8" key="1">
    <citation type="journal article" date="2016" name="Nat. Commun.">
        <title>Thousands of microbial genomes shed light on interconnected biogeochemical processes in an aquifer system.</title>
        <authorList>
            <person name="Anantharaman K."/>
            <person name="Brown C.T."/>
            <person name="Hug L.A."/>
            <person name="Sharon I."/>
            <person name="Castelle C.J."/>
            <person name="Probst A.J."/>
            <person name="Thomas B.C."/>
            <person name="Singh A."/>
            <person name="Wilkins M.J."/>
            <person name="Karaoz U."/>
            <person name="Brodie E.L."/>
            <person name="Williams K.H."/>
            <person name="Hubbard S.S."/>
            <person name="Banfield J.F."/>
        </authorList>
    </citation>
    <scope>NUCLEOTIDE SEQUENCE [LARGE SCALE GENOMIC DNA]</scope>
</reference>
<evidence type="ECO:0008006" key="9">
    <source>
        <dbReference type="Google" id="ProtNLM"/>
    </source>
</evidence>
<feature type="transmembrane region" description="Helical" evidence="6">
    <location>
        <begin position="254"/>
        <end position="283"/>
    </location>
</feature>
<keyword evidence="2" id="KW-1003">Cell membrane</keyword>
<sequence>MKYLKHAFALTITVICLYIAFRGVNLNEAFNTMFDSGRVRILPLVAFAGLSLGVLWVRGWRWKYFFLPEQQATAWGLSVSNTIGFMTNNILPLRVGEVVRALMARRKVKAPMSYILATLFIERILDSMCLLFCLILPLASSRQFPPLVGEIGKGMFFVFAGALGLLIILRSKPHLAQKAALPLGRRFLSPHIYDRLELFMATFTEGLLILRNGRVMLKIALLSIFHWWLVAFSYELALRGFSLWHELPWTASYLTLGLVGLGVALPSAPAFVGPIHAAIIYSLNQAYEVPKATATGFAVVMHLLMMAPVTLAGLALMWHEGLTLGQIRKRVDHLEEEPPPPGEDLAG</sequence>
<comment type="caution">
    <text evidence="7">The sequence shown here is derived from an EMBL/GenBank/DDBJ whole genome shotgun (WGS) entry which is preliminary data.</text>
</comment>
<dbReference type="STRING" id="1817867.A3F83_06625"/>
<comment type="subcellular location">
    <subcellularLocation>
        <location evidence="1">Cell membrane</location>
        <topology evidence="1">Multi-pass membrane protein</topology>
    </subcellularLocation>
</comment>
<feature type="transmembrane region" description="Helical" evidence="6">
    <location>
        <begin position="114"/>
        <end position="139"/>
    </location>
</feature>
<protein>
    <recommendedName>
        <fullName evidence="9">TIGR00374 family protein</fullName>
    </recommendedName>
</protein>
<keyword evidence="3 6" id="KW-0812">Transmembrane</keyword>
<organism evidence="7 8">
    <name type="scientific">Candidatus Glassbacteria bacterium RIFCSPLOWO2_12_FULL_58_11</name>
    <dbReference type="NCBI Taxonomy" id="1817867"/>
    <lineage>
        <taxon>Bacteria</taxon>
        <taxon>Candidatus Glassiibacteriota</taxon>
    </lineage>
</organism>
<keyword evidence="5 6" id="KW-0472">Membrane</keyword>
<evidence type="ECO:0000256" key="1">
    <source>
        <dbReference type="ARBA" id="ARBA00004651"/>
    </source>
</evidence>
<dbReference type="EMBL" id="MFIX01000169">
    <property type="protein sequence ID" value="OGG02841.1"/>
    <property type="molecule type" value="Genomic_DNA"/>
</dbReference>
<keyword evidence="4 6" id="KW-1133">Transmembrane helix</keyword>
<gene>
    <name evidence="7" type="ORF">A3F83_06625</name>
</gene>
<evidence type="ECO:0000256" key="3">
    <source>
        <dbReference type="ARBA" id="ARBA00022692"/>
    </source>
</evidence>
<dbReference type="AlphaFoldDB" id="A0A1F5YRJ2"/>
<evidence type="ECO:0000313" key="7">
    <source>
        <dbReference type="EMBL" id="OGG02841.1"/>
    </source>
</evidence>
<evidence type="ECO:0000313" key="8">
    <source>
        <dbReference type="Proteomes" id="UP000179129"/>
    </source>
</evidence>
<dbReference type="GO" id="GO:0005886">
    <property type="term" value="C:plasma membrane"/>
    <property type="evidence" value="ECO:0007669"/>
    <property type="project" value="UniProtKB-SubCell"/>
</dbReference>
<evidence type="ECO:0000256" key="5">
    <source>
        <dbReference type="ARBA" id="ARBA00023136"/>
    </source>
</evidence>
<feature type="transmembrane region" description="Helical" evidence="6">
    <location>
        <begin position="151"/>
        <end position="169"/>
    </location>
</feature>
<evidence type="ECO:0000256" key="4">
    <source>
        <dbReference type="ARBA" id="ARBA00022989"/>
    </source>
</evidence>
<dbReference type="PANTHER" id="PTHR39087">
    <property type="entry name" value="UPF0104 MEMBRANE PROTEIN MJ1595"/>
    <property type="match status" value="1"/>
</dbReference>
<dbReference type="PANTHER" id="PTHR39087:SF2">
    <property type="entry name" value="UPF0104 MEMBRANE PROTEIN MJ1595"/>
    <property type="match status" value="1"/>
</dbReference>
<feature type="transmembrane region" description="Helical" evidence="6">
    <location>
        <begin position="215"/>
        <end position="234"/>
    </location>
</feature>
<evidence type="ECO:0000256" key="2">
    <source>
        <dbReference type="ARBA" id="ARBA00022475"/>
    </source>
</evidence>
<dbReference type="Pfam" id="PF03706">
    <property type="entry name" value="LPG_synthase_TM"/>
    <property type="match status" value="1"/>
</dbReference>
<dbReference type="NCBIfam" id="TIGR00374">
    <property type="entry name" value="flippase-like domain"/>
    <property type="match status" value="1"/>
</dbReference>
<name>A0A1F5YRJ2_9BACT</name>
<proteinExistence type="predicted"/>
<evidence type="ECO:0000256" key="6">
    <source>
        <dbReference type="SAM" id="Phobius"/>
    </source>
</evidence>
<dbReference type="Proteomes" id="UP000179129">
    <property type="component" value="Unassembled WGS sequence"/>
</dbReference>
<accession>A0A1F5YRJ2</accession>
<feature type="transmembrane region" description="Helical" evidence="6">
    <location>
        <begin position="295"/>
        <end position="318"/>
    </location>
</feature>
<feature type="transmembrane region" description="Helical" evidence="6">
    <location>
        <begin position="38"/>
        <end position="57"/>
    </location>
</feature>